<dbReference type="PANTHER" id="PTHR21368">
    <property type="entry name" value="50S RIBOSOMAL PROTEIN L9"/>
    <property type="match status" value="1"/>
</dbReference>
<feature type="domain" description="Ribosomal protein L9" evidence="6">
    <location>
        <begin position="87"/>
        <end position="132"/>
    </location>
</feature>
<gene>
    <name evidence="8" type="primary">LOC117236616</name>
</gene>
<dbReference type="GO" id="GO:0006412">
    <property type="term" value="P:translation"/>
    <property type="evidence" value="ECO:0007669"/>
    <property type="project" value="InterPro"/>
</dbReference>
<dbReference type="RefSeq" id="XP_033355616.1">
    <property type="nucleotide sequence ID" value="XM_033499725.1"/>
</dbReference>
<dbReference type="SUPFAM" id="SSF55658">
    <property type="entry name" value="L9 N-domain-like"/>
    <property type="match status" value="1"/>
</dbReference>
<proteinExistence type="inferred from homology"/>
<dbReference type="Gene3D" id="3.40.5.10">
    <property type="entry name" value="Ribosomal protein L9, N-terminal domain"/>
    <property type="match status" value="1"/>
</dbReference>
<dbReference type="GO" id="GO:0003735">
    <property type="term" value="F:structural constituent of ribosome"/>
    <property type="evidence" value="ECO:0007669"/>
    <property type="project" value="InterPro"/>
</dbReference>
<dbReference type="KEGG" id="bvk:117236616"/>
<reference evidence="8" key="1">
    <citation type="submission" date="2025-08" db="UniProtKB">
        <authorList>
            <consortium name="RefSeq"/>
        </authorList>
    </citation>
    <scope>IDENTIFICATION</scope>
    <source>
        <tissue evidence="8">Muscle</tissue>
    </source>
</reference>
<evidence type="ECO:0000259" key="6">
    <source>
        <dbReference type="Pfam" id="PF01281"/>
    </source>
</evidence>
<evidence type="ECO:0000256" key="3">
    <source>
        <dbReference type="ARBA" id="ARBA00023274"/>
    </source>
</evidence>
<protein>
    <recommendedName>
        <fullName evidence="4">Large ribosomal subunit protein bL9m</fullName>
    </recommendedName>
    <alternativeName>
        <fullName evidence="5">39S ribosomal protein L9, mitochondrial</fullName>
    </alternativeName>
</protein>
<evidence type="ECO:0000256" key="2">
    <source>
        <dbReference type="ARBA" id="ARBA00022980"/>
    </source>
</evidence>
<dbReference type="Proteomes" id="UP000504631">
    <property type="component" value="Unplaced"/>
</dbReference>
<organism evidence="7 8">
    <name type="scientific">Bombus vosnesenskii</name>
    <dbReference type="NCBI Taxonomy" id="207650"/>
    <lineage>
        <taxon>Eukaryota</taxon>
        <taxon>Metazoa</taxon>
        <taxon>Ecdysozoa</taxon>
        <taxon>Arthropoda</taxon>
        <taxon>Hexapoda</taxon>
        <taxon>Insecta</taxon>
        <taxon>Pterygota</taxon>
        <taxon>Neoptera</taxon>
        <taxon>Endopterygota</taxon>
        <taxon>Hymenoptera</taxon>
        <taxon>Apocrita</taxon>
        <taxon>Aculeata</taxon>
        <taxon>Apoidea</taxon>
        <taxon>Anthophila</taxon>
        <taxon>Apidae</taxon>
        <taxon>Bombus</taxon>
        <taxon>Pyrobombus</taxon>
    </lineage>
</organism>
<keyword evidence="7" id="KW-1185">Reference proteome</keyword>
<dbReference type="InterPro" id="IPR009027">
    <property type="entry name" value="Ribosomal_bL9/RNase_H1_N"/>
</dbReference>
<dbReference type="InterPro" id="IPR000244">
    <property type="entry name" value="Ribosomal_bL9"/>
</dbReference>
<dbReference type="GO" id="GO:1990904">
    <property type="term" value="C:ribonucleoprotein complex"/>
    <property type="evidence" value="ECO:0007669"/>
    <property type="project" value="UniProtKB-KW"/>
</dbReference>
<dbReference type="CTD" id="65005"/>
<dbReference type="Pfam" id="PF01281">
    <property type="entry name" value="Ribosomal_L9_N"/>
    <property type="match status" value="1"/>
</dbReference>
<keyword evidence="3" id="KW-0687">Ribonucleoprotein</keyword>
<comment type="similarity">
    <text evidence="1">Belongs to the bacterial ribosomal protein bL9 family.</text>
</comment>
<evidence type="ECO:0000256" key="4">
    <source>
        <dbReference type="ARBA" id="ARBA00035194"/>
    </source>
</evidence>
<dbReference type="InterPro" id="IPR036935">
    <property type="entry name" value="Ribosomal_bL9_N_sf"/>
</dbReference>
<name>A0A6J3KU12_9HYME</name>
<evidence type="ECO:0000256" key="5">
    <source>
        <dbReference type="ARBA" id="ARBA00035381"/>
    </source>
</evidence>
<dbReference type="AlphaFoldDB" id="A0A6J3KU12"/>
<dbReference type="GO" id="GO:0005840">
    <property type="term" value="C:ribosome"/>
    <property type="evidence" value="ECO:0007669"/>
    <property type="project" value="UniProtKB-KW"/>
</dbReference>
<dbReference type="InterPro" id="IPR020070">
    <property type="entry name" value="Ribosomal_bL9_N"/>
</dbReference>
<sequence length="282" mass="33024">MACFLVVPNKQVNMLKYTQLCLNYLKSTFLSRQNNILVQQNRNTYILKRKHSAPLHKKYERQPRLTHKHFIYEFIEHSSQRKQKKIDLVLLESVKNIGEKGQKVSVSSQRAYESLILPKLAVYATPENLKKYIIEDIDAQRRLSKYSSQFVEKTISTLSQCYLPVTMSMDNPWTIEKWHVKVAFRNEGYIVPEYAITLPEKTISGPDLSIENKEFYVIVKINNIEEVKVRCKVHHYTSNSEKKIEYDVPYYLLPSIAIFPEDQSILNSLPKHPLADKESVEK</sequence>
<evidence type="ECO:0000313" key="8">
    <source>
        <dbReference type="RefSeq" id="XP_033355616.1"/>
    </source>
</evidence>
<dbReference type="GeneID" id="117236616"/>
<accession>A0A6J3KU12</accession>
<evidence type="ECO:0000313" key="7">
    <source>
        <dbReference type="Proteomes" id="UP000504631"/>
    </source>
</evidence>
<keyword evidence="2 8" id="KW-0689">Ribosomal protein</keyword>
<evidence type="ECO:0000256" key="1">
    <source>
        <dbReference type="ARBA" id="ARBA00010605"/>
    </source>
</evidence>